<feature type="region of interest" description="Disordered" evidence="1">
    <location>
        <begin position="69"/>
        <end position="89"/>
    </location>
</feature>
<evidence type="ECO:0000313" key="2">
    <source>
        <dbReference type="EMBL" id="KAG8535550.1"/>
    </source>
</evidence>
<organism evidence="2 3">
    <name type="scientific">Engystomops pustulosus</name>
    <name type="common">Tungara frog</name>
    <name type="synonym">Physalaemus pustulosus</name>
    <dbReference type="NCBI Taxonomy" id="76066"/>
    <lineage>
        <taxon>Eukaryota</taxon>
        <taxon>Metazoa</taxon>
        <taxon>Chordata</taxon>
        <taxon>Craniata</taxon>
        <taxon>Vertebrata</taxon>
        <taxon>Euteleostomi</taxon>
        <taxon>Amphibia</taxon>
        <taxon>Batrachia</taxon>
        <taxon>Anura</taxon>
        <taxon>Neobatrachia</taxon>
        <taxon>Hyloidea</taxon>
        <taxon>Leptodactylidae</taxon>
        <taxon>Leiuperinae</taxon>
        <taxon>Engystomops</taxon>
    </lineage>
</organism>
<accession>A0AAV6YKR5</accession>
<sequence length="89" mass="9625">MIISYVTMTCVYRFIVTSSPGFLILRAITSSISITHQSNDLAQCRVSSVHCICIQQVLAAGVIYRSGAEGHAGCEPQHRSGYGAQSYRG</sequence>
<dbReference type="EMBL" id="WNYA01063737">
    <property type="protein sequence ID" value="KAG8535550.1"/>
    <property type="molecule type" value="Genomic_DNA"/>
</dbReference>
<evidence type="ECO:0000256" key="1">
    <source>
        <dbReference type="SAM" id="MobiDB-lite"/>
    </source>
</evidence>
<gene>
    <name evidence="2" type="ORF">GDO81_028294</name>
</gene>
<evidence type="ECO:0000313" key="3">
    <source>
        <dbReference type="Proteomes" id="UP000824782"/>
    </source>
</evidence>
<name>A0AAV6YKR5_ENGPU</name>
<keyword evidence="3" id="KW-1185">Reference proteome</keyword>
<dbReference type="Proteomes" id="UP000824782">
    <property type="component" value="Unassembled WGS sequence"/>
</dbReference>
<reference evidence="2" key="1">
    <citation type="thesis" date="2020" institute="ProQuest LLC" country="789 East Eisenhower Parkway, Ann Arbor, MI, USA">
        <title>Comparative Genomics and Chromosome Evolution.</title>
        <authorList>
            <person name="Mudd A.B."/>
        </authorList>
    </citation>
    <scope>NUCLEOTIDE SEQUENCE</scope>
    <source>
        <strain evidence="2">237g6f4</strain>
        <tissue evidence="2">Blood</tissue>
    </source>
</reference>
<protein>
    <submittedName>
        <fullName evidence="2">Uncharacterized protein</fullName>
    </submittedName>
</protein>
<comment type="caution">
    <text evidence="2">The sequence shown here is derived from an EMBL/GenBank/DDBJ whole genome shotgun (WGS) entry which is preliminary data.</text>
</comment>
<dbReference type="AlphaFoldDB" id="A0AAV6YKR5"/>
<proteinExistence type="predicted"/>